<evidence type="ECO:0000313" key="4">
    <source>
        <dbReference type="EMBL" id="PLN85485.1"/>
    </source>
</evidence>
<dbReference type="Proteomes" id="UP000235023">
    <property type="component" value="Unassembled WGS sequence"/>
</dbReference>
<keyword evidence="2" id="KW-1133">Transmembrane helix</keyword>
<dbReference type="AlphaFoldDB" id="A0A2J5I6K8"/>
<feature type="transmembrane region" description="Helical" evidence="2">
    <location>
        <begin position="600"/>
        <end position="622"/>
    </location>
</feature>
<name>A0A2J5I6K8_9EURO</name>
<feature type="compositionally biased region" description="Basic and acidic residues" evidence="1">
    <location>
        <begin position="43"/>
        <end position="52"/>
    </location>
</feature>
<gene>
    <name evidence="4" type="ORF">BDW42DRAFT_202356</name>
</gene>
<feature type="transmembrane region" description="Helical" evidence="2">
    <location>
        <begin position="535"/>
        <end position="556"/>
    </location>
</feature>
<dbReference type="OrthoDB" id="5429634at2759"/>
<feature type="region of interest" description="Disordered" evidence="1">
    <location>
        <begin position="1"/>
        <end position="64"/>
    </location>
</feature>
<feature type="transmembrane region" description="Helical" evidence="2">
    <location>
        <begin position="71"/>
        <end position="95"/>
    </location>
</feature>
<dbReference type="Pfam" id="PF20163">
    <property type="entry name" value="DUF6536"/>
    <property type="match status" value="1"/>
</dbReference>
<feature type="transmembrane region" description="Helical" evidence="2">
    <location>
        <begin position="180"/>
        <end position="199"/>
    </location>
</feature>
<evidence type="ECO:0000313" key="5">
    <source>
        <dbReference type="Proteomes" id="UP000235023"/>
    </source>
</evidence>
<feature type="region of interest" description="Disordered" evidence="1">
    <location>
        <begin position="740"/>
        <end position="778"/>
    </location>
</feature>
<proteinExistence type="predicted"/>
<feature type="compositionally biased region" description="Low complexity" evidence="1">
    <location>
        <begin position="27"/>
        <end position="38"/>
    </location>
</feature>
<dbReference type="EMBL" id="KZ559504">
    <property type="protein sequence ID" value="PLN85485.1"/>
    <property type="molecule type" value="Genomic_DNA"/>
</dbReference>
<evidence type="ECO:0000256" key="2">
    <source>
        <dbReference type="SAM" id="Phobius"/>
    </source>
</evidence>
<keyword evidence="5" id="KW-1185">Reference proteome</keyword>
<feature type="transmembrane region" description="Helical" evidence="2">
    <location>
        <begin position="365"/>
        <end position="389"/>
    </location>
</feature>
<feature type="domain" description="DUF6536" evidence="3">
    <location>
        <begin position="68"/>
        <end position="216"/>
    </location>
</feature>
<feature type="compositionally biased region" description="Polar residues" evidence="1">
    <location>
        <begin position="1"/>
        <end position="26"/>
    </location>
</feature>
<keyword evidence="2" id="KW-0472">Membrane</keyword>
<reference evidence="5" key="1">
    <citation type="submission" date="2017-12" db="EMBL/GenBank/DDBJ databases">
        <authorList>
            <consortium name="DOE Joint Genome Institute"/>
            <person name="Mondo S.J."/>
            <person name="Kjaerbolling I."/>
            <person name="Vesth T.C."/>
            <person name="Frisvad J.C."/>
            <person name="Nybo J.L."/>
            <person name="Theobald S."/>
            <person name="Kuo A."/>
            <person name="Bowyer P."/>
            <person name="Matsuda Y."/>
            <person name="Lyhne E.K."/>
            <person name="Kogle M.E."/>
            <person name="Clum A."/>
            <person name="Lipzen A."/>
            <person name="Salamov A."/>
            <person name="Ngan C.Y."/>
            <person name="Daum C."/>
            <person name="Chiniquy J."/>
            <person name="Barry K."/>
            <person name="LaButti K."/>
            <person name="Haridas S."/>
            <person name="Simmons B.A."/>
            <person name="Magnuson J.K."/>
            <person name="Mortensen U.H."/>
            <person name="Larsen T.O."/>
            <person name="Grigoriev I.V."/>
            <person name="Baker S.E."/>
            <person name="Andersen M.R."/>
            <person name="Nordberg H.P."/>
            <person name="Cantor M.N."/>
            <person name="Hua S.X."/>
        </authorList>
    </citation>
    <scope>NUCLEOTIDE SEQUENCE [LARGE SCALE GENOMIC DNA]</scope>
    <source>
        <strain evidence="5">IBT 19404</strain>
    </source>
</reference>
<dbReference type="PANTHER" id="PTHR35395:SF1">
    <property type="entry name" value="DUF6536 DOMAIN-CONTAINING PROTEIN"/>
    <property type="match status" value="1"/>
</dbReference>
<sequence>MSCEAISTTTTLVSPSISRSQDHGTASSDSGQGLQLQSPPHDSPGEDEKEPSNHSSNQKTAPRKERQWTQGVLLCIYVMIAILAIHLSMTVIFALRARSNKSRSMFYQGDCDTVNGISIGLALLINAIGVALTATSNYCCQIVTAPSREEVDWAHNKRTWVAIGSQSMTNIWLAAPWRKVLWLVLCATSIAIQLVYNSFVHTAVGANDFGVVVISTKSSILTTEFAPGPLFKQTIGVSSEELHEELVNKDLEKMGEWVNKYGMTQGVPSTCKSKYDSSHFMKTRLTLVIASDDMPTNKSTIWKCTSNSSLQLQGVMEHTTAPSGLSGSNNLCDFSAPGDGDDAINGYVIHDCWSKPTKAQCQMVYNFHIGLIVTGCVAGKLISIILIICDNREEILLTTGDAIASFLRRPDPTTADTSLLAHPHVPRRQAMNDEVHLSWRANFPIDSQRHNPHRDTTTPPPARPTYPCRKWYIWKDAVPRLLLWLLVTLATLSIGISFVPLTSNMPDESGKPVSTSVFSGIFPPALDTRLSGKSFACYVLVVNSPQVVVSMIYYLVNNALTRMLLAAEYSGYAIKRKPLRVSFPEGHQRSTYYLTIPYRWSVPTLVIFSVLHLLMAEAFSFMEAIPYSVHQQFEESRSMHGIGLSIAASGFYMGILVYCWMHMYLAMHIIRFDYPPMPLALNCSAAISAACHPPESDTDAAEKPVMWGEVQRENSTGGDGHEPYRYCSFSSQAVEEKQCTLLSRGHQTRHKPLSKPTPVEKDAPQLLNTYQARPTHDS</sequence>
<dbReference type="InterPro" id="IPR046623">
    <property type="entry name" value="DUF6536"/>
</dbReference>
<organism evidence="4 5">
    <name type="scientific">Aspergillus taichungensis</name>
    <dbReference type="NCBI Taxonomy" id="482145"/>
    <lineage>
        <taxon>Eukaryota</taxon>
        <taxon>Fungi</taxon>
        <taxon>Dikarya</taxon>
        <taxon>Ascomycota</taxon>
        <taxon>Pezizomycotina</taxon>
        <taxon>Eurotiomycetes</taxon>
        <taxon>Eurotiomycetidae</taxon>
        <taxon>Eurotiales</taxon>
        <taxon>Aspergillaceae</taxon>
        <taxon>Aspergillus</taxon>
        <taxon>Aspergillus subgen. Circumdati</taxon>
    </lineage>
</organism>
<keyword evidence="2" id="KW-0812">Transmembrane</keyword>
<evidence type="ECO:0000256" key="1">
    <source>
        <dbReference type="SAM" id="MobiDB-lite"/>
    </source>
</evidence>
<accession>A0A2J5I6K8</accession>
<protein>
    <recommendedName>
        <fullName evidence="3">DUF6536 domain-containing protein</fullName>
    </recommendedName>
</protein>
<dbReference type="PANTHER" id="PTHR35395">
    <property type="entry name" value="DUF6536 DOMAIN-CONTAINING PROTEIN"/>
    <property type="match status" value="1"/>
</dbReference>
<feature type="transmembrane region" description="Helical" evidence="2">
    <location>
        <begin position="481"/>
        <end position="501"/>
    </location>
</feature>
<evidence type="ECO:0000259" key="3">
    <source>
        <dbReference type="Pfam" id="PF20163"/>
    </source>
</evidence>
<feature type="transmembrane region" description="Helical" evidence="2">
    <location>
        <begin position="642"/>
        <end position="661"/>
    </location>
</feature>